<sequence length="39" mass="4193">MNWAGLAPGGQLQLKNPALKVQGFKVRLKVAVNAIAFRS</sequence>
<accession>A0A1U7NUU5</accession>
<evidence type="ECO:0000313" key="1">
    <source>
        <dbReference type="EMBL" id="OLV16694.1"/>
    </source>
</evidence>
<dbReference type="EMBL" id="MSTI01000134">
    <property type="protein sequence ID" value="OLV16694.1"/>
    <property type="molecule type" value="Genomic_DNA"/>
</dbReference>
<evidence type="ECO:0000313" key="2">
    <source>
        <dbReference type="Proteomes" id="UP000186607"/>
    </source>
</evidence>
<dbReference type="AlphaFoldDB" id="A0A1U7NUU5"/>
<gene>
    <name evidence="1" type="ORF">BOO71_0011107</name>
</gene>
<protein>
    <submittedName>
        <fullName evidence="1">Uncharacterized protein</fullName>
    </submittedName>
</protein>
<name>A0A1U7NUU5_9DEIO</name>
<organism evidence="1 2">
    <name type="scientific">Deinococcus marmoris</name>
    <dbReference type="NCBI Taxonomy" id="249408"/>
    <lineage>
        <taxon>Bacteria</taxon>
        <taxon>Thermotogati</taxon>
        <taxon>Deinococcota</taxon>
        <taxon>Deinococci</taxon>
        <taxon>Deinococcales</taxon>
        <taxon>Deinococcaceae</taxon>
        <taxon>Deinococcus</taxon>
    </lineage>
</organism>
<reference evidence="1 2" key="1">
    <citation type="submission" date="2017-01" db="EMBL/GenBank/DDBJ databases">
        <title>Genome Analysis of Deinococcus marmoris KOPRI26562.</title>
        <authorList>
            <person name="Kim J.H."/>
            <person name="Oh H.-M."/>
        </authorList>
    </citation>
    <scope>NUCLEOTIDE SEQUENCE [LARGE SCALE GENOMIC DNA]</scope>
    <source>
        <strain evidence="1 2">KOPRI26562</strain>
    </source>
</reference>
<dbReference type="Proteomes" id="UP000186607">
    <property type="component" value="Unassembled WGS sequence"/>
</dbReference>
<proteinExistence type="predicted"/>
<keyword evidence="2" id="KW-1185">Reference proteome</keyword>
<comment type="caution">
    <text evidence="1">The sequence shown here is derived from an EMBL/GenBank/DDBJ whole genome shotgun (WGS) entry which is preliminary data.</text>
</comment>